<dbReference type="Proteomes" id="UP000688137">
    <property type="component" value="Unassembled WGS sequence"/>
</dbReference>
<dbReference type="GO" id="GO:0008270">
    <property type="term" value="F:zinc ion binding"/>
    <property type="evidence" value="ECO:0007669"/>
    <property type="project" value="UniProtKB-KW"/>
</dbReference>
<dbReference type="OMA" id="CTSKCEC"/>
<dbReference type="GO" id="GO:0090734">
    <property type="term" value="C:site of DNA damage"/>
    <property type="evidence" value="ECO:0007669"/>
    <property type="project" value="TreeGrafter"/>
</dbReference>
<keyword evidence="1" id="KW-0862">Zinc</keyword>
<keyword evidence="1" id="KW-0863">Zinc-finger</keyword>
<proteinExistence type="predicted"/>
<feature type="transmembrane region" description="Helical" evidence="2">
    <location>
        <begin position="285"/>
        <end position="308"/>
    </location>
</feature>
<dbReference type="PROSITE" id="PS50089">
    <property type="entry name" value="ZF_RING_2"/>
    <property type="match status" value="1"/>
</dbReference>
<dbReference type="GO" id="GO:0061630">
    <property type="term" value="F:ubiquitin protein ligase activity"/>
    <property type="evidence" value="ECO:0007669"/>
    <property type="project" value="TreeGrafter"/>
</dbReference>
<evidence type="ECO:0000313" key="5">
    <source>
        <dbReference type="EMBL" id="CAD8043492.1"/>
    </source>
</evidence>
<feature type="domain" description="RING-type" evidence="4">
    <location>
        <begin position="364"/>
        <end position="404"/>
    </location>
</feature>
<sequence>MILQLSLLTILGNAYQLLQTIELEVINNISEKLNLETNNESLLLAFYFEKASYPLALVSNEKIIDSDFNRTTKPKFIESRKEIYFDYESIQTHNNIHLIEISKGNEVYYYIRNGFKPFKVKLEVYSKPHSTCINNCQGYSLNKIIQNASCTSKCECQSGYFGSYCQFELQNIEKDVEYEIQLMARKIIYLSHQFNEQAVLIAENVNEPITVSFGILGLKGYEIPDSTSYTAILHNQLSLTKLMQNLHSQFKNSSTLVISLQCKTNQTFKLHIKQEQIPKIWDGNWIFLIFASFNIFIIIICFGITNLCKKKDIKIKKKKIKIRPPQIQENPKNFSGQFFDKYFEIFDYEDFIKQNQEYQSNTQCVVCLDNLNQKEISVNICGHIFHHLCLKKWLMKVLTCPSCRQQITYQQVIQGGWIGSKLSQSPLHPKSNPNSQLVNDSNILIENNDNIAIVDKQDNNENQDS</sequence>
<comment type="caution">
    <text evidence="5">The sequence shown here is derived from an EMBL/GenBank/DDBJ whole genome shotgun (WGS) entry which is preliminary data.</text>
</comment>
<reference evidence="5" key="1">
    <citation type="submission" date="2021-01" db="EMBL/GenBank/DDBJ databases">
        <authorList>
            <consortium name="Genoscope - CEA"/>
            <person name="William W."/>
        </authorList>
    </citation>
    <scope>NUCLEOTIDE SEQUENCE</scope>
</reference>
<dbReference type="GO" id="GO:0005634">
    <property type="term" value="C:nucleus"/>
    <property type="evidence" value="ECO:0007669"/>
    <property type="project" value="TreeGrafter"/>
</dbReference>
<keyword evidence="2" id="KW-0812">Transmembrane</keyword>
<evidence type="ECO:0000256" key="1">
    <source>
        <dbReference type="PROSITE-ProRule" id="PRU00175"/>
    </source>
</evidence>
<keyword evidence="1" id="KW-0479">Metal-binding</keyword>
<keyword evidence="2" id="KW-1133">Transmembrane helix</keyword>
<dbReference type="AlphaFoldDB" id="A0A8S1JMG6"/>
<gene>
    <name evidence="5" type="ORF">PPRIM_AZ9-3.1.T0050145</name>
</gene>
<feature type="chain" id="PRO_5035852641" description="RING-type domain-containing protein" evidence="3">
    <location>
        <begin position="21"/>
        <end position="465"/>
    </location>
</feature>
<feature type="signal peptide" evidence="3">
    <location>
        <begin position="1"/>
        <end position="20"/>
    </location>
</feature>
<dbReference type="GO" id="GO:0016567">
    <property type="term" value="P:protein ubiquitination"/>
    <property type="evidence" value="ECO:0007669"/>
    <property type="project" value="TreeGrafter"/>
</dbReference>
<dbReference type="PANTHER" id="PTHR46569:SF1">
    <property type="entry name" value="E3 UBIQUITIN-PROTEIN LIGASE RFWD3-RELATED"/>
    <property type="match status" value="1"/>
</dbReference>
<dbReference type="PANTHER" id="PTHR46569">
    <property type="entry name" value="E3 UBIQUITIN-PROTEIN LIGASE TRAIP"/>
    <property type="match status" value="1"/>
</dbReference>
<dbReference type="InterPro" id="IPR052639">
    <property type="entry name" value="TRAIP_ubiq-protein_ligase"/>
</dbReference>
<protein>
    <recommendedName>
        <fullName evidence="4">RING-type domain-containing protein</fullName>
    </recommendedName>
</protein>
<dbReference type="InterPro" id="IPR001841">
    <property type="entry name" value="Znf_RING"/>
</dbReference>
<keyword evidence="6" id="KW-1185">Reference proteome</keyword>
<organism evidence="5 6">
    <name type="scientific">Paramecium primaurelia</name>
    <dbReference type="NCBI Taxonomy" id="5886"/>
    <lineage>
        <taxon>Eukaryota</taxon>
        <taxon>Sar</taxon>
        <taxon>Alveolata</taxon>
        <taxon>Ciliophora</taxon>
        <taxon>Intramacronucleata</taxon>
        <taxon>Oligohymenophorea</taxon>
        <taxon>Peniculida</taxon>
        <taxon>Parameciidae</taxon>
        <taxon>Paramecium</taxon>
    </lineage>
</organism>
<evidence type="ECO:0000313" key="6">
    <source>
        <dbReference type="Proteomes" id="UP000688137"/>
    </source>
</evidence>
<evidence type="ECO:0000259" key="4">
    <source>
        <dbReference type="PROSITE" id="PS50089"/>
    </source>
</evidence>
<accession>A0A8S1JMG6</accession>
<name>A0A8S1JMG6_PARPR</name>
<dbReference type="SMART" id="SM00184">
    <property type="entry name" value="RING"/>
    <property type="match status" value="1"/>
</dbReference>
<keyword evidence="3" id="KW-0732">Signal</keyword>
<dbReference type="GO" id="GO:0031297">
    <property type="term" value="P:replication fork processing"/>
    <property type="evidence" value="ECO:0007669"/>
    <property type="project" value="TreeGrafter"/>
</dbReference>
<keyword evidence="2" id="KW-0472">Membrane</keyword>
<evidence type="ECO:0000256" key="3">
    <source>
        <dbReference type="SAM" id="SignalP"/>
    </source>
</evidence>
<evidence type="ECO:0000256" key="2">
    <source>
        <dbReference type="SAM" id="Phobius"/>
    </source>
</evidence>
<dbReference type="Pfam" id="PF13639">
    <property type="entry name" value="zf-RING_2"/>
    <property type="match status" value="1"/>
</dbReference>
<dbReference type="EMBL" id="CAJJDM010000002">
    <property type="protein sequence ID" value="CAD8043492.1"/>
    <property type="molecule type" value="Genomic_DNA"/>
</dbReference>